<dbReference type="AlphaFoldDB" id="A0A8S4SBD8"/>
<evidence type="ECO:0000313" key="2">
    <source>
        <dbReference type="EMBL" id="CAH2253743.1"/>
    </source>
</evidence>
<evidence type="ECO:0000313" key="3">
    <source>
        <dbReference type="Proteomes" id="UP000838756"/>
    </source>
</evidence>
<comment type="caution">
    <text evidence="2">The sequence shown here is derived from an EMBL/GenBank/DDBJ whole genome shotgun (WGS) entry which is preliminary data.</text>
</comment>
<organism evidence="2 3">
    <name type="scientific">Pararge aegeria aegeria</name>
    <dbReference type="NCBI Taxonomy" id="348720"/>
    <lineage>
        <taxon>Eukaryota</taxon>
        <taxon>Metazoa</taxon>
        <taxon>Ecdysozoa</taxon>
        <taxon>Arthropoda</taxon>
        <taxon>Hexapoda</taxon>
        <taxon>Insecta</taxon>
        <taxon>Pterygota</taxon>
        <taxon>Neoptera</taxon>
        <taxon>Endopterygota</taxon>
        <taxon>Lepidoptera</taxon>
        <taxon>Glossata</taxon>
        <taxon>Ditrysia</taxon>
        <taxon>Papilionoidea</taxon>
        <taxon>Nymphalidae</taxon>
        <taxon>Satyrinae</taxon>
        <taxon>Satyrini</taxon>
        <taxon>Parargina</taxon>
        <taxon>Pararge</taxon>
    </lineage>
</organism>
<dbReference type="OrthoDB" id="666972at2759"/>
<protein>
    <submittedName>
        <fullName evidence="2">Jg17923 protein</fullName>
    </submittedName>
</protein>
<evidence type="ECO:0000256" key="1">
    <source>
        <dbReference type="SAM" id="MobiDB-lite"/>
    </source>
</evidence>
<gene>
    <name evidence="2" type="primary">jg17923</name>
    <name evidence="2" type="ORF">PAEG_LOCUS22558</name>
</gene>
<feature type="region of interest" description="Disordered" evidence="1">
    <location>
        <begin position="44"/>
        <end position="83"/>
    </location>
</feature>
<proteinExistence type="predicted"/>
<name>A0A8S4SBD8_9NEOP</name>
<dbReference type="EMBL" id="CAKXAJ010026061">
    <property type="protein sequence ID" value="CAH2253743.1"/>
    <property type="molecule type" value="Genomic_DNA"/>
</dbReference>
<dbReference type="Proteomes" id="UP000838756">
    <property type="component" value="Unassembled WGS sequence"/>
</dbReference>
<keyword evidence="3" id="KW-1185">Reference proteome</keyword>
<reference evidence="2" key="1">
    <citation type="submission" date="2022-03" db="EMBL/GenBank/DDBJ databases">
        <authorList>
            <person name="Lindestad O."/>
        </authorList>
    </citation>
    <scope>NUCLEOTIDE SEQUENCE</scope>
</reference>
<feature type="compositionally biased region" description="Polar residues" evidence="1">
    <location>
        <begin position="51"/>
        <end position="66"/>
    </location>
</feature>
<accession>A0A8S4SBD8</accession>
<sequence>METKGIEPYSGNLGGIQIRVTKPSLTGEELDVVKREELRRSLEDLRMRKSVSPSKDQMLQGNQNDQRSVRTKPTPAFGPVTQERPLYLPGGRRWKLSMSDYDEDQISETLVGQAEVIKGNAMGVNFKKFEKPPVGLEHLKHSEVYRAVHNLDDEPLGKVAMLPARPAMAASEIRERLRSMSPASPAMDAT</sequence>